<accession>A0A2A2TDL1</accession>
<evidence type="ECO:0000313" key="2">
    <source>
        <dbReference type="EMBL" id="PAX51499.1"/>
    </source>
</evidence>
<protein>
    <submittedName>
        <fullName evidence="2">VWA containing CoxE family protein</fullName>
    </submittedName>
</protein>
<evidence type="ECO:0000313" key="3">
    <source>
        <dbReference type="Proteomes" id="UP000218238"/>
    </source>
</evidence>
<dbReference type="OrthoDB" id="9764216at2"/>
<dbReference type="AlphaFoldDB" id="A0A2A2TDL1"/>
<gene>
    <name evidence="2" type="ORF">CK510_24480</name>
</gene>
<keyword evidence="3" id="KW-1185">Reference proteome</keyword>
<dbReference type="PANTHER" id="PTHR39338:SF7">
    <property type="entry name" value="BLL6692 PROTEIN"/>
    <property type="match status" value="1"/>
</dbReference>
<feature type="compositionally biased region" description="Basic and acidic residues" evidence="1">
    <location>
        <begin position="112"/>
        <end position="132"/>
    </location>
</feature>
<dbReference type="EMBL" id="NTFS01000384">
    <property type="protein sequence ID" value="PAX51499.1"/>
    <property type="molecule type" value="Genomic_DNA"/>
</dbReference>
<comment type="caution">
    <text evidence="2">The sequence shown here is derived from an EMBL/GenBank/DDBJ whole genome shotgun (WGS) entry which is preliminary data.</text>
</comment>
<feature type="region of interest" description="Disordered" evidence="1">
    <location>
        <begin position="92"/>
        <end position="143"/>
    </location>
</feature>
<evidence type="ECO:0000256" key="1">
    <source>
        <dbReference type="SAM" id="MobiDB-lite"/>
    </source>
</evidence>
<dbReference type="PANTHER" id="PTHR39338">
    <property type="entry name" value="BLL5662 PROTEIN-RELATED"/>
    <property type="match status" value="1"/>
</dbReference>
<sequence length="375" mass="43449">MGEFDIRKLLTRIFYRLRRESFNLGVSEYLAALDAIENTDLWGNSVDDLKQDNLKQDNLKQLIRLLWCSSLVEQNRLEMIWESIIATATPKEETKTSSITETGIETEESFSEEDKQIQLEQENKLDNKRETVRQQQKQEFAPQPVQAPFTPTELVGDIEFQNYWQLSRRYMVYSWRYLRFPVADGAEDVLDVSATVEQVAKQGFFLKPVYQRRESNHAHLLLLIDQEGSMAPFHRFTRDLVETAKDEGGIQRVDVGYFHNIPANSVYQDSHLTEPVVLEDLLASCDSETRVLIVSDGGAARGYRRMERVRAITDVIFDIKQHTSLIAWLNPMPKERWSNSSAQILSYIVPMYQMNQEGFSQAINTVQGQVWQPNR</sequence>
<dbReference type="Proteomes" id="UP000218238">
    <property type="component" value="Unassembled WGS sequence"/>
</dbReference>
<dbReference type="RefSeq" id="WP_095724158.1">
    <property type="nucleotide sequence ID" value="NZ_NTFS01000384.1"/>
</dbReference>
<name>A0A2A2TDL1_9CYAN</name>
<reference evidence="2 3" key="1">
    <citation type="submission" date="2017-08" db="EMBL/GenBank/DDBJ databases">
        <title>Draft genome sequence of filamentous cyanobacterium Calothrix elsteri CCALA 953.</title>
        <authorList>
            <person name="Gagunashvili A.N."/>
            <person name="Elster J."/>
            <person name="Andresson O.S."/>
        </authorList>
    </citation>
    <scope>NUCLEOTIDE SEQUENCE [LARGE SCALE GENOMIC DNA]</scope>
    <source>
        <strain evidence="2 3">CCALA 953</strain>
    </source>
</reference>
<proteinExistence type="predicted"/>
<organism evidence="2 3">
    <name type="scientific">Brunnivagina elsteri CCALA 953</name>
    <dbReference type="NCBI Taxonomy" id="987040"/>
    <lineage>
        <taxon>Bacteria</taxon>
        <taxon>Bacillati</taxon>
        <taxon>Cyanobacteriota</taxon>
        <taxon>Cyanophyceae</taxon>
        <taxon>Nostocales</taxon>
        <taxon>Calotrichaceae</taxon>
        <taxon>Brunnivagina</taxon>
    </lineage>
</organism>